<keyword evidence="3" id="KW-1185">Reference proteome</keyword>
<reference evidence="2 3" key="1">
    <citation type="submission" date="2022-12" db="EMBL/GenBank/DDBJ databases">
        <title>Microbacterium terricola strain KV-448 chromosome, complete genome.</title>
        <authorList>
            <person name="Oshima T."/>
            <person name="Moriya T."/>
            <person name="Bessho Y."/>
        </authorList>
    </citation>
    <scope>NUCLEOTIDE SEQUENCE [LARGE SCALE GENOMIC DNA]</scope>
    <source>
        <strain evidence="2 3">KV-448</strain>
    </source>
</reference>
<keyword evidence="1" id="KW-0472">Membrane</keyword>
<evidence type="ECO:0000256" key="1">
    <source>
        <dbReference type="SAM" id="Phobius"/>
    </source>
</evidence>
<sequence length="216" mass="22696">MIRERLRDDRGMTAIELVIYVVITALLLGVIGGILIAGMRSTITTGDRDLATGTVQAISTSLSSDIRNASAVALTQTGTSTIVRAKVATGRTDWECRAYAVVDLQTWNDSTVTNGADGRFELRVLTYDDAATITAPVPTTAWGVLSRDVQRVEVAATPSPAPTPSHLPYFALTGGALSWNLAALASANASFNDGETVALTGAAVARAHDEGTTKCW</sequence>
<feature type="transmembrane region" description="Helical" evidence="1">
    <location>
        <begin position="12"/>
        <end position="39"/>
    </location>
</feature>
<keyword evidence="1" id="KW-1133">Transmembrane helix</keyword>
<organism evidence="2 3">
    <name type="scientific">Microbacterium terricola</name>
    <dbReference type="NCBI Taxonomy" id="344163"/>
    <lineage>
        <taxon>Bacteria</taxon>
        <taxon>Bacillati</taxon>
        <taxon>Actinomycetota</taxon>
        <taxon>Actinomycetes</taxon>
        <taxon>Micrococcales</taxon>
        <taxon>Microbacteriaceae</taxon>
        <taxon>Microbacterium</taxon>
    </lineage>
</organism>
<dbReference type="EMBL" id="AP027141">
    <property type="protein sequence ID" value="BDV30353.1"/>
    <property type="molecule type" value="Genomic_DNA"/>
</dbReference>
<protein>
    <recommendedName>
        <fullName evidence="4">Prepilin-type N-terminal cleavage/methylation domain-containing protein</fullName>
    </recommendedName>
</protein>
<keyword evidence="1" id="KW-0812">Transmembrane</keyword>
<evidence type="ECO:0000313" key="2">
    <source>
        <dbReference type="EMBL" id="BDV30353.1"/>
    </source>
</evidence>
<name>A0ABM8DXG1_9MICO</name>
<evidence type="ECO:0000313" key="3">
    <source>
        <dbReference type="Proteomes" id="UP001317779"/>
    </source>
</evidence>
<proteinExistence type="predicted"/>
<evidence type="ECO:0008006" key="4">
    <source>
        <dbReference type="Google" id="ProtNLM"/>
    </source>
</evidence>
<accession>A0ABM8DXG1</accession>
<gene>
    <name evidence="2" type="ORF">Microterr_10130</name>
</gene>
<dbReference type="Proteomes" id="UP001317779">
    <property type="component" value="Chromosome"/>
</dbReference>